<comment type="function">
    <text evidence="2 11">Synthesizes alpha-1,4-glucan chains using ADP-glucose.</text>
</comment>
<dbReference type="GO" id="GO:0009011">
    <property type="term" value="F:alpha-1,4-glucan glucosyltransferase (ADP-glucose donor) activity"/>
    <property type="evidence" value="ECO:0007669"/>
    <property type="project" value="UniProtKB-UniRule"/>
</dbReference>
<keyword evidence="7 11" id="KW-0328">Glycosyltransferase</keyword>
<keyword evidence="9 11" id="KW-0320">Glycogen biosynthesis</keyword>
<comment type="similarity">
    <text evidence="4 11">Belongs to the glycosyltransferase 1 family. Bacterial/plant glycogen synthase subfamily.</text>
</comment>
<dbReference type="GO" id="GO:0005829">
    <property type="term" value="C:cytosol"/>
    <property type="evidence" value="ECO:0007669"/>
    <property type="project" value="TreeGrafter"/>
</dbReference>
<dbReference type="UniPathway" id="UPA00164"/>
<evidence type="ECO:0000259" key="12">
    <source>
        <dbReference type="Pfam" id="PF00534"/>
    </source>
</evidence>
<gene>
    <name evidence="11" type="primary">glgA</name>
    <name evidence="14" type="ORF">SAMN02745781_01976</name>
</gene>
<evidence type="ECO:0000256" key="6">
    <source>
        <dbReference type="ARBA" id="ARBA00019935"/>
    </source>
</evidence>
<dbReference type="GO" id="GO:0005978">
    <property type="term" value="P:glycogen biosynthetic process"/>
    <property type="evidence" value="ECO:0007669"/>
    <property type="project" value="UniProtKB-UniRule"/>
</dbReference>
<evidence type="ECO:0000256" key="10">
    <source>
        <dbReference type="ARBA" id="ARBA00031722"/>
    </source>
</evidence>
<evidence type="ECO:0000256" key="2">
    <source>
        <dbReference type="ARBA" id="ARBA00002764"/>
    </source>
</evidence>
<dbReference type="CDD" id="cd03791">
    <property type="entry name" value="GT5_Glycogen_synthase_DULL1-like"/>
    <property type="match status" value="1"/>
</dbReference>
<dbReference type="Pfam" id="PF08323">
    <property type="entry name" value="Glyco_transf_5"/>
    <property type="match status" value="1"/>
</dbReference>
<name>A0A1M5AQB8_VIBGA</name>
<dbReference type="InterPro" id="IPR001296">
    <property type="entry name" value="Glyco_trans_1"/>
</dbReference>
<evidence type="ECO:0000256" key="5">
    <source>
        <dbReference type="ARBA" id="ARBA00012588"/>
    </source>
</evidence>
<sequence length="489" mass="55720">MKQIDVWFTVSEVEGIIKSGGLADVAKALPTALSGMGHRVRIVLPGYRLVPNRTDTAVILETELSHWPHTAYQVRKFDRDGVEIYLIDCDKYFDRPELYSEHNRAYADNGERFGFFSAAALDVLPKLGIQPDIIHANDWHTGFVPFLLKTRYANDPYFQRMKSVLTIHNALFKGVFSYDELEIIPELHLSGMGALQYGHGYVSALRVGIAYADKINAVSRHYAAELLTPLGAHGLVDDFVRRERDLFGIINGCDYSEWDPRIDSYIPRNYTNEPDSLQEGKVTCKRQLQEELLLPTRDVPVFGMVCRLTYQKGFHYLLPILEQFLRNDVQLVIVGTGEPEIANRLHQISATSSQKFAFVDAYSNRFAHLVEAASDFFLMPSEFEACGLNQIYSMAYGTLPIVREVGGLKDTVFDYDHFPDKATGFSFTEPTPEALLICMQRALLFYLQQPEKKLAIQLRAMEQDFRWEESAQQYVQMYEAALMGYSHTN</sequence>
<evidence type="ECO:0000256" key="3">
    <source>
        <dbReference type="ARBA" id="ARBA00004964"/>
    </source>
</evidence>
<evidence type="ECO:0000259" key="13">
    <source>
        <dbReference type="Pfam" id="PF08323"/>
    </source>
</evidence>
<feature type="binding site" evidence="11">
    <location>
        <position position="18"/>
    </location>
    <ligand>
        <name>ADP-alpha-D-glucose</name>
        <dbReference type="ChEBI" id="CHEBI:57498"/>
    </ligand>
</feature>
<dbReference type="SUPFAM" id="SSF53756">
    <property type="entry name" value="UDP-Glycosyltransferase/glycogen phosphorylase"/>
    <property type="match status" value="1"/>
</dbReference>
<keyword evidence="8 11" id="KW-0808">Transferase</keyword>
<accession>A0A1M5AQB8</accession>
<evidence type="ECO:0000313" key="14">
    <source>
        <dbReference type="EMBL" id="SHF32122.1"/>
    </source>
</evidence>
<dbReference type="Pfam" id="PF00534">
    <property type="entry name" value="Glycos_transf_1"/>
    <property type="match status" value="1"/>
</dbReference>
<dbReference type="InterPro" id="IPR013534">
    <property type="entry name" value="Starch_synth_cat_dom"/>
</dbReference>
<dbReference type="RefSeq" id="WP_072958586.1">
    <property type="nucleotide sequence ID" value="NZ_FQUH01000008.1"/>
</dbReference>
<dbReference type="AlphaFoldDB" id="A0A1M5AQB8"/>
<comment type="pathway">
    <text evidence="3 11">Glycan biosynthesis; glycogen biosynthesis.</text>
</comment>
<evidence type="ECO:0000256" key="8">
    <source>
        <dbReference type="ARBA" id="ARBA00022679"/>
    </source>
</evidence>
<dbReference type="NCBIfam" id="TIGR02095">
    <property type="entry name" value="glgA"/>
    <property type="match status" value="1"/>
</dbReference>
<dbReference type="GO" id="GO:0004373">
    <property type="term" value="F:alpha-1,4-glucan glucosyltransferase (UDP-glucose donor) activity"/>
    <property type="evidence" value="ECO:0007669"/>
    <property type="project" value="InterPro"/>
</dbReference>
<dbReference type="Proteomes" id="UP000184159">
    <property type="component" value="Unassembled WGS sequence"/>
</dbReference>
<keyword evidence="15" id="KW-1185">Reference proteome</keyword>
<evidence type="ECO:0000256" key="9">
    <source>
        <dbReference type="ARBA" id="ARBA00023056"/>
    </source>
</evidence>
<proteinExistence type="inferred from homology"/>
<reference evidence="15" key="1">
    <citation type="submission" date="2016-11" db="EMBL/GenBank/DDBJ databases">
        <authorList>
            <person name="Varghese N."/>
            <person name="Submissions S."/>
        </authorList>
    </citation>
    <scope>NUCLEOTIDE SEQUENCE [LARGE SCALE GENOMIC DNA]</scope>
    <source>
        <strain evidence="15">DSM 21264</strain>
    </source>
</reference>
<protein>
    <recommendedName>
        <fullName evidence="6 11">Glycogen synthase</fullName>
        <ecNumber evidence="5 11">2.4.1.21</ecNumber>
    </recommendedName>
    <alternativeName>
        <fullName evidence="10 11">Starch [bacterial glycogen] synthase</fullName>
    </alternativeName>
</protein>
<dbReference type="EMBL" id="FQUH01000008">
    <property type="protein sequence ID" value="SHF32122.1"/>
    <property type="molecule type" value="Genomic_DNA"/>
</dbReference>
<evidence type="ECO:0000256" key="1">
    <source>
        <dbReference type="ARBA" id="ARBA00001478"/>
    </source>
</evidence>
<evidence type="ECO:0000256" key="4">
    <source>
        <dbReference type="ARBA" id="ARBA00010281"/>
    </source>
</evidence>
<dbReference type="PANTHER" id="PTHR45825:SF11">
    <property type="entry name" value="ALPHA AMYLASE DOMAIN-CONTAINING PROTEIN"/>
    <property type="match status" value="1"/>
</dbReference>
<evidence type="ECO:0000256" key="11">
    <source>
        <dbReference type="HAMAP-Rule" id="MF_00484"/>
    </source>
</evidence>
<organism evidence="14 15">
    <name type="scientific">Vibrio gazogenes DSM 21264 = NBRC 103151</name>
    <dbReference type="NCBI Taxonomy" id="1123492"/>
    <lineage>
        <taxon>Bacteria</taxon>
        <taxon>Pseudomonadati</taxon>
        <taxon>Pseudomonadota</taxon>
        <taxon>Gammaproteobacteria</taxon>
        <taxon>Vibrionales</taxon>
        <taxon>Vibrionaceae</taxon>
        <taxon>Vibrio</taxon>
    </lineage>
</organism>
<dbReference type="HAMAP" id="MF_00484">
    <property type="entry name" value="Glycogen_synth"/>
    <property type="match status" value="1"/>
</dbReference>
<dbReference type="Gene3D" id="3.40.50.2000">
    <property type="entry name" value="Glycogen Phosphorylase B"/>
    <property type="match status" value="2"/>
</dbReference>
<feature type="domain" description="Glycosyl transferase family 1" evidence="12">
    <location>
        <begin position="298"/>
        <end position="436"/>
    </location>
</feature>
<evidence type="ECO:0000256" key="7">
    <source>
        <dbReference type="ARBA" id="ARBA00022676"/>
    </source>
</evidence>
<dbReference type="PANTHER" id="PTHR45825">
    <property type="entry name" value="GRANULE-BOUND STARCH SYNTHASE 1, CHLOROPLASTIC/AMYLOPLASTIC"/>
    <property type="match status" value="1"/>
</dbReference>
<dbReference type="InterPro" id="IPR011835">
    <property type="entry name" value="GS/SS"/>
</dbReference>
<dbReference type="EC" id="2.4.1.21" evidence="5 11"/>
<evidence type="ECO:0000313" key="15">
    <source>
        <dbReference type="Proteomes" id="UP000184159"/>
    </source>
</evidence>
<feature type="domain" description="Starch synthase catalytic" evidence="13">
    <location>
        <begin position="6"/>
        <end position="236"/>
    </location>
</feature>
<comment type="catalytic activity">
    <reaction evidence="1 11">
        <text>[(1-&gt;4)-alpha-D-glucosyl](n) + ADP-alpha-D-glucose = [(1-&gt;4)-alpha-D-glucosyl](n+1) + ADP + H(+)</text>
        <dbReference type="Rhea" id="RHEA:18189"/>
        <dbReference type="Rhea" id="RHEA-COMP:9584"/>
        <dbReference type="Rhea" id="RHEA-COMP:9587"/>
        <dbReference type="ChEBI" id="CHEBI:15378"/>
        <dbReference type="ChEBI" id="CHEBI:15444"/>
        <dbReference type="ChEBI" id="CHEBI:57498"/>
        <dbReference type="ChEBI" id="CHEBI:456216"/>
        <dbReference type="EC" id="2.4.1.21"/>
    </reaction>
</comment>
<dbReference type="NCBIfam" id="NF001903">
    <property type="entry name" value="PRK00654.2-2"/>
    <property type="match status" value="1"/>
</dbReference>